<gene>
    <name evidence="1" type="ORF">MCOS_LOCUS7215</name>
</gene>
<protein>
    <submittedName>
        <fullName evidence="3">ATP-binding protein</fullName>
    </submittedName>
</protein>
<reference evidence="3" key="1">
    <citation type="submission" date="2017-02" db="UniProtKB">
        <authorList>
            <consortium name="WormBaseParasite"/>
        </authorList>
    </citation>
    <scope>IDENTIFICATION</scope>
</reference>
<proteinExistence type="predicted"/>
<evidence type="ECO:0000313" key="3">
    <source>
        <dbReference type="WBParaSite" id="MCOS_0000721401-mRNA-1"/>
    </source>
</evidence>
<evidence type="ECO:0000313" key="2">
    <source>
        <dbReference type="Proteomes" id="UP000267029"/>
    </source>
</evidence>
<name>A0A0R3UIG4_MESCO</name>
<keyword evidence="2" id="KW-1185">Reference proteome</keyword>
<accession>A0A0R3UIG4</accession>
<dbReference type="EMBL" id="UXSR01005339">
    <property type="protein sequence ID" value="VDD81212.1"/>
    <property type="molecule type" value="Genomic_DNA"/>
</dbReference>
<dbReference type="AlphaFoldDB" id="A0A0R3UIG4"/>
<reference evidence="1 2" key="2">
    <citation type="submission" date="2018-10" db="EMBL/GenBank/DDBJ databases">
        <authorList>
            <consortium name="Pathogen Informatics"/>
        </authorList>
    </citation>
    <scope>NUCLEOTIDE SEQUENCE [LARGE SCALE GENOMIC DNA]</scope>
</reference>
<evidence type="ECO:0000313" key="1">
    <source>
        <dbReference type="EMBL" id="VDD81212.1"/>
    </source>
</evidence>
<organism evidence="3">
    <name type="scientific">Mesocestoides corti</name>
    <name type="common">Flatworm</name>
    <dbReference type="NCBI Taxonomy" id="53468"/>
    <lineage>
        <taxon>Eukaryota</taxon>
        <taxon>Metazoa</taxon>
        <taxon>Spiralia</taxon>
        <taxon>Lophotrochozoa</taxon>
        <taxon>Platyhelminthes</taxon>
        <taxon>Cestoda</taxon>
        <taxon>Eucestoda</taxon>
        <taxon>Cyclophyllidea</taxon>
        <taxon>Mesocestoididae</taxon>
        <taxon>Mesocestoides</taxon>
    </lineage>
</organism>
<dbReference type="WBParaSite" id="MCOS_0000721401-mRNA-1">
    <property type="protein sequence ID" value="MCOS_0000721401-mRNA-1"/>
    <property type="gene ID" value="MCOS_0000721401"/>
</dbReference>
<sequence length="98" mass="10785">MADSVESGPRQLVALRLLSEFKRIRDDGGSAVRLMTQTRAASVCRQRRVTFNVSQGILAGLRTQDGATNFIGEALQFSDALVTLDIVLLSLVSQRHQR</sequence>
<dbReference type="Proteomes" id="UP000267029">
    <property type="component" value="Unassembled WGS sequence"/>
</dbReference>